<feature type="transmembrane region" description="Helical" evidence="1">
    <location>
        <begin position="106"/>
        <end position="124"/>
    </location>
</feature>
<reference evidence="4" key="1">
    <citation type="journal article" date="2019" name="Int. J. Syst. Evol. Microbiol.">
        <title>The Global Catalogue of Microorganisms (GCM) 10K type strain sequencing project: providing services to taxonomists for standard genome sequencing and annotation.</title>
        <authorList>
            <consortium name="The Broad Institute Genomics Platform"/>
            <consortium name="The Broad Institute Genome Sequencing Center for Infectious Disease"/>
            <person name="Wu L."/>
            <person name="Ma J."/>
        </authorList>
    </citation>
    <scope>NUCLEOTIDE SEQUENCE [LARGE SCALE GENOMIC DNA]</scope>
    <source>
        <strain evidence="4">KCTC 42423</strain>
    </source>
</reference>
<feature type="transmembrane region" description="Helical" evidence="1">
    <location>
        <begin position="153"/>
        <end position="171"/>
    </location>
</feature>
<keyword evidence="1" id="KW-1133">Transmembrane helix</keyword>
<comment type="caution">
    <text evidence="3">The sequence shown here is derived from an EMBL/GenBank/DDBJ whole genome shotgun (WGS) entry which is preliminary data.</text>
</comment>
<feature type="transmembrane region" description="Helical" evidence="1">
    <location>
        <begin position="207"/>
        <end position="225"/>
    </location>
</feature>
<feature type="transmembrane region" description="Helical" evidence="1">
    <location>
        <begin position="385"/>
        <end position="402"/>
    </location>
</feature>
<name>A0ABW5N6V6_9FLAO</name>
<feature type="transmembrane region" description="Helical" evidence="1">
    <location>
        <begin position="262"/>
        <end position="280"/>
    </location>
</feature>
<gene>
    <name evidence="3" type="ORF">ACFSTE_09160</name>
</gene>
<feature type="transmembrane region" description="Helical" evidence="1">
    <location>
        <begin position="177"/>
        <end position="195"/>
    </location>
</feature>
<feature type="transmembrane region" description="Helical" evidence="1">
    <location>
        <begin position="130"/>
        <end position="148"/>
    </location>
</feature>
<dbReference type="InterPro" id="IPR018677">
    <property type="entry name" value="DUF2157"/>
</dbReference>
<evidence type="ECO:0000313" key="4">
    <source>
        <dbReference type="Proteomes" id="UP001597459"/>
    </source>
</evidence>
<feature type="transmembrane region" description="Helical" evidence="1">
    <location>
        <begin position="231"/>
        <end position="250"/>
    </location>
</feature>
<dbReference type="Proteomes" id="UP001597459">
    <property type="component" value="Unassembled WGS sequence"/>
</dbReference>
<feature type="transmembrane region" description="Helical" evidence="1">
    <location>
        <begin position="359"/>
        <end position="378"/>
    </location>
</feature>
<accession>A0ABW5N6V6</accession>
<feature type="transmembrane region" description="Helical" evidence="1">
    <location>
        <begin position="42"/>
        <end position="63"/>
    </location>
</feature>
<proteinExistence type="predicted"/>
<evidence type="ECO:0000256" key="1">
    <source>
        <dbReference type="SAM" id="Phobius"/>
    </source>
</evidence>
<keyword evidence="4" id="KW-1185">Reference proteome</keyword>
<protein>
    <submittedName>
        <fullName evidence="3">DUF2157 domain-containing protein</fullName>
    </submittedName>
</protein>
<sequence>MMNTTYKTMVSELLREHVISDEIGERIIHYYTSKKMQQANRVLTIFAVFGSLLIGAGIILMLAHNWDQFSKITKIGLSFAPMFIGYLLGGYILLKKKGIAWKESIAIFLSLAIGSNIAILSQVYHIEGSIASFLMGWILMVLPLLYVFNSHSVMLLIFGLNTYYGIAFGSYRPERIVHAPWAYLGVWISVLPFFIKTLRHQLQEHIRIAYGWLFSVSMLITAWNFTYNVEVLGFVVYMSMFGLLYAIGNLDVFRKNQGFKNGSLAIGSIGTVFLLFFFSFEGSWEMFLDTHILTDRKKWNEIVHTREFTVISIYSVLGILIAGIQSVKKGISNMSVLHPACILFIGALGYTLYTGNTPIILINGYLLLLGGYFIKKGIDQYKLGIANYGLLIISSLIICRFFDIEMTFILRGVVFITIGIILFITNYLLHIRQKKRIERLQEDHQSSE</sequence>
<feature type="transmembrane region" description="Helical" evidence="1">
    <location>
        <begin position="336"/>
        <end position="353"/>
    </location>
</feature>
<feature type="transmembrane region" description="Helical" evidence="1">
    <location>
        <begin position="75"/>
        <end position="94"/>
    </location>
</feature>
<evidence type="ECO:0000313" key="3">
    <source>
        <dbReference type="EMBL" id="MFD2590998.1"/>
    </source>
</evidence>
<feature type="transmembrane region" description="Helical" evidence="1">
    <location>
        <begin position="408"/>
        <end position="429"/>
    </location>
</feature>
<organism evidence="3 4">
    <name type="scientific">Aquimarina hainanensis</name>
    <dbReference type="NCBI Taxonomy" id="1578017"/>
    <lineage>
        <taxon>Bacteria</taxon>
        <taxon>Pseudomonadati</taxon>
        <taxon>Bacteroidota</taxon>
        <taxon>Flavobacteriia</taxon>
        <taxon>Flavobacteriales</taxon>
        <taxon>Flavobacteriaceae</taxon>
        <taxon>Aquimarina</taxon>
    </lineage>
</organism>
<dbReference type="RefSeq" id="WP_378253164.1">
    <property type="nucleotide sequence ID" value="NZ_JBHSJV010000001.1"/>
</dbReference>
<keyword evidence="1" id="KW-0472">Membrane</keyword>
<feature type="domain" description="DUF2157" evidence="2">
    <location>
        <begin position="13"/>
        <end position="153"/>
    </location>
</feature>
<dbReference type="Pfam" id="PF09925">
    <property type="entry name" value="DUF2157"/>
    <property type="match status" value="1"/>
</dbReference>
<feature type="transmembrane region" description="Helical" evidence="1">
    <location>
        <begin position="308"/>
        <end position="324"/>
    </location>
</feature>
<dbReference type="EMBL" id="JBHULX010000013">
    <property type="protein sequence ID" value="MFD2590998.1"/>
    <property type="molecule type" value="Genomic_DNA"/>
</dbReference>
<keyword evidence="1" id="KW-0812">Transmembrane</keyword>
<evidence type="ECO:0000259" key="2">
    <source>
        <dbReference type="Pfam" id="PF09925"/>
    </source>
</evidence>